<keyword evidence="9" id="KW-1185">Reference proteome</keyword>
<evidence type="ECO:0000256" key="5">
    <source>
        <dbReference type="ARBA" id="ARBA00023136"/>
    </source>
</evidence>
<gene>
    <name evidence="8" type="ORF">JG30_08310</name>
</gene>
<keyword evidence="4 7" id="KW-1133">Transmembrane helix</keyword>
<evidence type="ECO:0000256" key="3">
    <source>
        <dbReference type="ARBA" id="ARBA00022692"/>
    </source>
</evidence>
<comment type="caution">
    <text evidence="8">The sequence shown here is derived from an EMBL/GenBank/DDBJ whole genome shotgun (WGS) entry which is preliminary data.</text>
</comment>
<dbReference type="InterPro" id="IPR047199">
    <property type="entry name" value="CorA-like"/>
</dbReference>
<evidence type="ECO:0000313" key="9">
    <source>
        <dbReference type="Proteomes" id="UP000033558"/>
    </source>
</evidence>
<evidence type="ECO:0000313" key="8">
    <source>
        <dbReference type="EMBL" id="KJY61779.1"/>
    </source>
</evidence>
<dbReference type="GO" id="GO:0046873">
    <property type="term" value="F:metal ion transmembrane transporter activity"/>
    <property type="evidence" value="ECO:0007669"/>
    <property type="project" value="InterPro"/>
</dbReference>
<protein>
    <submittedName>
        <fullName evidence="8">Uncharacterized protein</fullName>
    </submittedName>
</protein>
<accession>A0A0F4LU06</accession>
<comment type="subcellular location">
    <subcellularLocation>
        <location evidence="1">Membrane</location>
        <topology evidence="1">Multi-pass membrane protein</topology>
    </subcellularLocation>
</comment>
<dbReference type="Proteomes" id="UP000033558">
    <property type="component" value="Unassembled WGS sequence"/>
</dbReference>
<dbReference type="HOGENOM" id="CLU_007127_8_0_9"/>
<name>A0A0F4LU06_9LACO</name>
<feature type="transmembrane region" description="Helical" evidence="7">
    <location>
        <begin position="282"/>
        <end position="303"/>
    </location>
</feature>
<dbReference type="EMBL" id="JXJQ01000008">
    <property type="protein sequence ID" value="KJY61779.1"/>
    <property type="molecule type" value="Genomic_DNA"/>
</dbReference>
<dbReference type="RefSeq" id="WP_046316429.1">
    <property type="nucleotide sequence ID" value="NZ_JBHSZT010000001.1"/>
</dbReference>
<evidence type="ECO:0000256" key="4">
    <source>
        <dbReference type="ARBA" id="ARBA00022989"/>
    </source>
</evidence>
<reference evidence="8 9" key="1">
    <citation type="submission" date="2015-01" db="EMBL/GenBank/DDBJ databases">
        <title>Comparative genomics of the lactic acid bacteria isolated from the honey bee gut.</title>
        <authorList>
            <person name="Ellegaard K.M."/>
            <person name="Tamarit D."/>
            <person name="Javelind E."/>
            <person name="Olofsson T."/>
            <person name="Andersson S.G."/>
            <person name="Vasquez A."/>
        </authorList>
    </citation>
    <scope>NUCLEOTIDE SEQUENCE [LARGE SCALE GENOMIC DNA]</scope>
    <source>
        <strain evidence="8 9">Bin4</strain>
    </source>
</reference>
<dbReference type="InterPro" id="IPR045863">
    <property type="entry name" value="CorA_TM1_TM2"/>
</dbReference>
<dbReference type="STRING" id="1218492.JG30_08310"/>
<proteinExistence type="inferred from homology"/>
<sequence length="308" mass="35682">MLNYYDTAIDQVVINANNPTPPEQKYLIEHYGVSQEVMRYALDKFERPRISYDEATQSYLMVISVPFQQTTLERIVQSVTIFVNKQVLVCFTSPECQYVMPHIIQISKNNGNASQSPIFEIFAELVRIISDNFLELVKQFYDEQERIELRFHQRKHRSQTINDLADLQTRITFGVAATSGNDDLIDEIYSLIDEDDNNFELSANLEKRLELAEIEANQAEKNLQLINEIVQQLSGTYNNLLNNETNDVMRYLTVYSLILTIPTIVGGFYGMNVRLPLANTSWSWLLIIIITVILIVIMVLDMLRRHFL</sequence>
<dbReference type="InterPro" id="IPR045861">
    <property type="entry name" value="CorA_cytoplasmic_dom"/>
</dbReference>
<feature type="coiled-coil region" evidence="6">
    <location>
        <begin position="202"/>
        <end position="236"/>
    </location>
</feature>
<keyword evidence="6" id="KW-0175">Coiled coil</keyword>
<keyword evidence="3 7" id="KW-0812">Transmembrane</keyword>
<dbReference type="PANTHER" id="PTHR47891:SF1">
    <property type="entry name" value="CORA-MAGNESIUM AND COBALT TRANSPORTER"/>
    <property type="match status" value="1"/>
</dbReference>
<dbReference type="Gene3D" id="1.20.58.340">
    <property type="entry name" value="Magnesium transport protein CorA, transmembrane region"/>
    <property type="match status" value="2"/>
</dbReference>
<keyword evidence="5 7" id="KW-0472">Membrane</keyword>
<comment type="similarity">
    <text evidence="2">Belongs to the CorA metal ion transporter (MIT) (TC 1.A.35) family.</text>
</comment>
<dbReference type="InterPro" id="IPR002523">
    <property type="entry name" value="MgTranspt_CorA/ZnTranspt_ZntB"/>
</dbReference>
<dbReference type="AlphaFoldDB" id="A0A0F4LU06"/>
<evidence type="ECO:0000256" key="2">
    <source>
        <dbReference type="ARBA" id="ARBA00009765"/>
    </source>
</evidence>
<dbReference type="GO" id="GO:0016020">
    <property type="term" value="C:membrane"/>
    <property type="evidence" value="ECO:0007669"/>
    <property type="project" value="UniProtKB-SubCell"/>
</dbReference>
<dbReference type="SUPFAM" id="SSF143865">
    <property type="entry name" value="CorA soluble domain-like"/>
    <property type="match status" value="1"/>
</dbReference>
<dbReference type="PATRIC" id="fig|1218492.5.peg.969"/>
<organism evidence="8 9">
    <name type="scientific">Bombilactobacillus mellifer</name>
    <dbReference type="NCBI Taxonomy" id="1218492"/>
    <lineage>
        <taxon>Bacteria</taxon>
        <taxon>Bacillati</taxon>
        <taxon>Bacillota</taxon>
        <taxon>Bacilli</taxon>
        <taxon>Lactobacillales</taxon>
        <taxon>Lactobacillaceae</taxon>
        <taxon>Bombilactobacillus</taxon>
    </lineage>
</organism>
<dbReference type="PANTHER" id="PTHR47891">
    <property type="entry name" value="TRANSPORTER-RELATED"/>
    <property type="match status" value="1"/>
</dbReference>
<dbReference type="OrthoDB" id="9803416at2"/>
<evidence type="ECO:0000256" key="6">
    <source>
        <dbReference type="SAM" id="Coils"/>
    </source>
</evidence>
<feature type="transmembrane region" description="Helical" evidence="7">
    <location>
        <begin position="251"/>
        <end position="270"/>
    </location>
</feature>
<evidence type="ECO:0000256" key="1">
    <source>
        <dbReference type="ARBA" id="ARBA00004141"/>
    </source>
</evidence>
<evidence type="ECO:0000256" key="7">
    <source>
        <dbReference type="SAM" id="Phobius"/>
    </source>
</evidence>
<dbReference type="CDD" id="cd12827">
    <property type="entry name" value="EcCorA_ZntB-like_u2"/>
    <property type="match status" value="1"/>
</dbReference>
<dbReference type="Gene3D" id="3.30.460.20">
    <property type="entry name" value="CorA soluble domain-like"/>
    <property type="match status" value="1"/>
</dbReference>
<dbReference type="Pfam" id="PF01544">
    <property type="entry name" value="CorA"/>
    <property type="match status" value="1"/>
</dbReference>
<dbReference type="SUPFAM" id="SSF144083">
    <property type="entry name" value="Magnesium transport protein CorA, transmembrane region"/>
    <property type="match status" value="1"/>
</dbReference>